<dbReference type="OrthoDB" id="6745526at2759"/>
<evidence type="ECO:0000256" key="1">
    <source>
        <dbReference type="SAM" id="MobiDB-lite"/>
    </source>
</evidence>
<proteinExistence type="predicted"/>
<comment type="caution">
    <text evidence="2">The sequence shown here is derived from an EMBL/GenBank/DDBJ whole genome shotgun (WGS) entry which is preliminary data.</text>
</comment>
<protein>
    <submittedName>
        <fullName evidence="2">Uncharacterized protein</fullName>
    </submittedName>
</protein>
<evidence type="ECO:0000313" key="3">
    <source>
        <dbReference type="Proteomes" id="UP000801492"/>
    </source>
</evidence>
<feature type="region of interest" description="Disordered" evidence="1">
    <location>
        <begin position="1"/>
        <end position="36"/>
    </location>
</feature>
<reference evidence="2" key="1">
    <citation type="submission" date="2019-08" db="EMBL/GenBank/DDBJ databases">
        <title>The genome of the North American firefly Photinus pyralis.</title>
        <authorList>
            <consortium name="Photinus pyralis genome working group"/>
            <person name="Fallon T.R."/>
            <person name="Sander Lower S.E."/>
            <person name="Weng J.-K."/>
        </authorList>
    </citation>
    <scope>NUCLEOTIDE SEQUENCE</scope>
    <source>
        <strain evidence="2">TRF0915ILg1</strain>
        <tissue evidence="2">Whole body</tissue>
    </source>
</reference>
<organism evidence="2 3">
    <name type="scientific">Ignelater luminosus</name>
    <name type="common">Cucubano</name>
    <name type="synonym">Pyrophorus luminosus</name>
    <dbReference type="NCBI Taxonomy" id="2038154"/>
    <lineage>
        <taxon>Eukaryota</taxon>
        <taxon>Metazoa</taxon>
        <taxon>Ecdysozoa</taxon>
        <taxon>Arthropoda</taxon>
        <taxon>Hexapoda</taxon>
        <taxon>Insecta</taxon>
        <taxon>Pterygota</taxon>
        <taxon>Neoptera</taxon>
        <taxon>Endopterygota</taxon>
        <taxon>Coleoptera</taxon>
        <taxon>Polyphaga</taxon>
        <taxon>Elateriformia</taxon>
        <taxon>Elateroidea</taxon>
        <taxon>Elateridae</taxon>
        <taxon>Agrypninae</taxon>
        <taxon>Pyrophorini</taxon>
        <taxon>Ignelater</taxon>
    </lineage>
</organism>
<feature type="region of interest" description="Disordered" evidence="1">
    <location>
        <begin position="211"/>
        <end position="230"/>
    </location>
</feature>
<feature type="compositionally biased region" description="Basic and acidic residues" evidence="1">
    <location>
        <begin position="7"/>
        <end position="23"/>
    </location>
</feature>
<evidence type="ECO:0000313" key="2">
    <source>
        <dbReference type="EMBL" id="KAF2899532.1"/>
    </source>
</evidence>
<accession>A0A8K0GF57</accession>
<dbReference type="Proteomes" id="UP000801492">
    <property type="component" value="Unassembled WGS sequence"/>
</dbReference>
<dbReference type="AlphaFoldDB" id="A0A8K0GF57"/>
<name>A0A8K0GF57_IGNLU</name>
<feature type="compositionally biased region" description="Basic and acidic residues" evidence="1">
    <location>
        <begin position="217"/>
        <end position="230"/>
    </location>
</feature>
<dbReference type="EMBL" id="VTPC01002761">
    <property type="protein sequence ID" value="KAF2899532.1"/>
    <property type="molecule type" value="Genomic_DNA"/>
</dbReference>
<sequence>MVTSSGAKKDTSHSTKIKRELRTLKQPVTSRQDPVMDFTAEEMNTVLQNENYPPGKPEDQPENYRPVALYSVTFKLLERRIYNRLNPTTLRTLRGEQAGYQIVADFTEAYDTIWRKRMYQEKTSSVAHIQPPKLRSQNSQGYQTICNNLDLPIHGEIIEFERLKSRKPSVKTHQTLISNNFNSWASDSRTTSLSPHSLGRSSCWPTTVRASEAMQDADERRHRDVSSQSS</sequence>
<gene>
    <name evidence="2" type="ORF">ILUMI_06643</name>
</gene>
<keyword evidence="3" id="KW-1185">Reference proteome</keyword>